<feature type="compositionally biased region" description="Polar residues" evidence="6">
    <location>
        <begin position="45"/>
        <end position="67"/>
    </location>
</feature>
<keyword evidence="2" id="KW-0805">Transcription regulation</keyword>
<comment type="subcellular location">
    <subcellularLocation>
        <location evidence="1">Nucleus</location>
    </subcellularLocation>
</comment>
<dbReference type="GeneID" id="5857020"/>
<comment type="caution">
    <text evidence="8">The sequence shown here is derived from an EMBL/GenBank/DDBJ whole genome shotgun (WGS) entry which is preliminary data.</text>
</comment>
<feature type="compositionally biased region" description="Polar residues" evidence="6">
    <location>
        <begin position="279"/>
        <end position="289"/>
    </location>
</feature>
<organism evidence="8 9">
    <name type="scientific">Malassezia globosa (strain ATCC MYA-4612 / CBS 7966)</name>
    <name type="common">Dandruff-associated fungus</name>
    <dbReference type="NCBI Taxonomy" id="425265"/>
    <lineage>
        <taxon>Eukaryota</taxon>
        <taxon>Fungi</taxon>
        <taxon>Dikarya</taxon>
        <taxon>Basidiomycota</taxon>
        <taxon>Ustilaginomycotina</taxon>
        <taxon>Malasseziomycetes</taxon>
        <taxon>Malasseziales</taxon>
        <taxon>Malasseziaceae</taxon>
        <taxon>Malassezia</taxon>
    </lineage>
</organism>
<protein>
    <recommendedName>
        <fullName evidence="7">Zn(2)-C6 fungal-type domain-containing protein</fullName>
    </recommendedName>
</protein>
<feature type="region of interest" description="Disordered" evidence="6">
    <location>
        <begin position="1"/>
        <end position="67"/>
    </location>
</feature>
<dbReference type="STRING" id="425265.A8PTW5"/>
<accession>A8PTW5</accession>
<feature type="region of interest" description="Disordered" evidence="6">
    <location>
        <begin position="109"/>
        <end position="210"/>
    </location>
</feature>
<feature type="compositionally biased region" description="Polar residues" evidence="6">
    <location>
        <begin position="15"/>
        <end position="35"/>
    </location>
</feature>
<dbReference type="GO" id="GO:0000981">
    <property type="term" value="F:DNA-binding transcription factor activity, RNA polymerase II-specific"/>
    <property type="evidence" value="ECO:0007669"/>
    <property type="project" value="InterPro"/>
</dbReference>
<dbReference type="InterPro" id="IPR001138">
    <property type="entry name" value="Zn2Cys6_DnaBD"/>
</dbReference>
<evidence type="ECO:0000259" key="7">
    <source>
        <dbReference type="PROSITE" id="PS50048"/>
    </source>
</evidence>
<dbReference type="GO" id="GO:0043565">
    <property type="term" value="F:sequence-specific DNA binding"/>
    <property type="evidence" value="ECO:0007669"/>
    <property type="project" value="TreeGrafter"/>
</dbReference>
<dbReference type="EMBL" id="AAYY01000001">
    <property type="protein sequence ID" value="EDP45500.1"/>
    <property type="molecule type" value="Genomic_DNA"/>
</dbReference>
<dbReference type="Gene3D" id="4.10.240.10">
    <property type="entry name" value="Zn(2)-C6 fungal-type DNA-binding domain"/>
    <property type="match status" value="1"/>
</dbReference>
<dbReference type="GO" id="GO:0045944">
    <property type="term" value="P:positive regulation of transcription by RNA polymerase II"/>
    <property type="evidence" value="ECO:0007669"/>
    <property type="project" value="TreeGrafter"/>
</dbReference>
<feature type="compositionally biased region" description="Low complexity" evidence="6">
    <location>
        <begin position="344"/>
        <end position="353"/>
    </location>
</feature>
<evidence type="ECO:0000313" key="9">
    <source>
        <dbReference type="Proteomes" id="UP000008837"/>
    </source>
</evidence>
<feature type="compositionally biased region" description="Basic residues" evidence="6">
    <location>
        <begin position="120"/>
        <end position="131"/>
    </location>
</feature>
<feature type="compositionally biased region" description="Low complexity" evidence="6">
    <location>
        <begin position="199"/>
        <end position="210"/>
    </location>
</feature>
<keyword evidence="9" id="KW-1185">Reference proteome</keyword>
<dbReference type="AlphaFoldDB" id="A8PTW5"/>
<evidence type="ECO:0000256" key="2">
    <source>
        <dbReference type="ARBA" id="ARBA00023015"/>
    </source>
</evidence>
<name>A8PTW5_MALGO</name>
<evidence type="ECO:0000313" key="8">
    <source>
        <dbReference type="EMBL" id="EDP45500.1"/>
    </source>
</evidence>
<feature type="compositionally biased region" description="Low complexity" evidence="6">
    <location>
        <begin position="309"/>
        <end position="323"/>
    </location>
</feature>
<dbReference type="SUPFAM" id="SSF57701">
    <property type="entry name" value="Zn2/Cys6 DNA-binding domain"/>
    <property type="match status" value="1"/>
</dbReference>
<dbReference type="SMART" id="SM00066">
    <property type="entry name" value="GAL4"/>
    <property type="match status" value="1"/>
</dbReference>
<dbReference type="GO" id="GO:0005634">
    <property type="term" value="C:nucleus"/>
    <property type="evidence" value="ECO:0007669"/>
    <property type="project" value="UniProtKB-SubCell"/>
</dbReference>
<dbReference type="InParanoid" id="A8PTW5"/>
<dbReference type="PROSITE" id="PS50048">
    <property type="entry name" value="ZN2_CY6_FUNGAL_2"/>
    <property type="match status" value="1"/>
</dbReference>
<dbReference type="Proteomes" id="UP000008837">
    <property type="component" value="Unassembled WGS sequence"/>
</dbReference>
<evidence type="ECO:0000256" key="6">
    <source>
        <dbReference type="SAM" id="MobiDB-lite"/>
    </source>
</evidence>
<dbReference type="VEuPathDB" id="FungiDB:MGL_0489"/>
<keyword evidence="5" id="KW-0539">Nucleus</keyword>
<dbReference type="OMA" id="CEYERVS"/>
<feature type="region of interest" description="Disordered" evidence="6">
    <location>
        <begin position="279"/>
        <end position="353"/>
    </location>
</feature>
<dbReference type="KEGG" id="mgl:MGL_0489"/>
<dbReference type="PROSITE" id="PS00463">
    <property type="entry name" value="ZN2_CY6_FUNGAL_1"/>
    <property type="match status" value="1"/>
</dbReference>
<reference evidence="8 9" key="1">
    <citation type="journal article" date="2007" name="Proc. Natl. Acad. Sci. U.S.A.">
        <title>Dandruff-associated Malassezia genomes reveal convergent and divergent virulence traits shared with plant and human fungal pathogens.</title>
        <authorList>
            <person name="Xu J."/>
            <person name="Saunders C.W."/>
            <person name="Hu P."/>
            <person name="Grant R.A."/>
            <person name="Boekhout T."/>
            <person name="Kuramae E.E."/>
            <person name="Kronstad J.W."/>
            <person name="Deangelis Y.M."/>
            <person name="Reeder N.L."/>
            <person name="Johnstone K.R."/>
            <person name="Leland M."/>
            <person name="Fieno A.M."/>
            <person name="Begley W.M."/>
            <person name="Sun Y."/>
            <person name="Lacey M.P."/>
            <person name="Chaudhary T."/>
            <person name="Keough T."/>
            <person name="Chu L."/>
            <person name="Sears R."/>
            <person name="Yuan B."/>
            <person name="Dawson T.L.Jr."/>
        </authorList>
    </citation>
    <scope>NUCLEOTIDE SEQUENCE [LARGE SCALE GENOMIC DNA]</scope>
    <source>
        <strain evidence="9">ATCC MYA-4612 / CBS 7966</strain>
    </source>
</reference>
<keyword evidence="4" id="KW-0804">Transcription</keyword>
<sequence>MEALEVARAPENELRNGNSHASMNASDHGGTTSAAIASRSHNPRDSSTTKSDGNRSADTSHGNKTNSNKFRCRVAMACVHCRHRKIRCDGAQPSCYTCTRLQRKCEYERVSEQDNLLSRERKRLSRERKAARLAASASQAAAASQPTHGQAQGQPQVQVPTQQLHSARSQQTKHQTIPASSLPTSSDEKNIVSMPQIQPPTSKSTTSPFSLSIPSLGVTHTPTEVAPALIQPPNDPAMASAWSSGANTLVPSKDLMPWAIPPSLTTTDAATLTATNSISPSLSTISGTLPNDALPSLRSTADPSLLEMSAPPSALSDASPSSPTGGLADATSLSPTEPPFGSDTGTTLSSMSAGSLSSEATLVDPLELKTSLDTPLKLFSDQHLPSSMAAATPSSVDSLAFSDSTTSHAFGNKASMATSPLSPQLAPPSFDTIDTGFDHCSLGSFDPDSEEHEAGLGLYSSSLPTLGHTGLGMDLEPSSLPILSSWAHPSSMV</sequence>
<dbReference type="GO" id="GO:0008270">
    <property type="term" value="F:zinc ion binding"/>
    <property type="evidence" value="ECO:0007669"/>
    <property type="project" value="InterPro"/>
</dbReference>
<proteinExistence type="predicted"/>
<dbReference type="PANTHER" id="PTHR47540">
    <property type="entry name" value="THIAMINE REPRESSIBLE GENES REGULATORY PROTEIN THI5"/>
    <property type="match status" value="1"/>
</dbReference>
<dbReference type="InterPro" id="IPR051711">
    <property type="entry name" value="Stress_Response_Reg"/>
</dbReference>
<feature type="compositionally biased region" description="Low complexity" evidence="6">
    <location>
        <begin position="132"/>
        <end position="163"/>
    </location>
</feature>
<keyword evidence="3" id="KW-0238">DNA-binding</keyword>
<evidence type="ECO:0000256" key="1">
    <source>
        <dbReference type="ARBA" id="ARBA00004123"/>
    </source>
</evidence>
<dbReference type="CDD" id="cd00067">
    <property type="entry name" value="GAL4"/>
    <property type="match status" value="1"/>
</dbReference>
<evidence type="ECO:0000256" key="3">
    <source>
        <dbReference type="ARBA" id="ARBA00023125"/>
    </source>
</evidence>
<feature type="compositionally biased region" description="Polar residues" evidence="6">
    <location>
        <begin position="164"/>
        <end position="185"/>
    </location>
</feature>
<evidence type="ECO:0000256" key="5">
    <source>
        <dbReference type="ARBA" id="ARBA00023242"/>
    </source>
</evidence>
<dbReference type="Pfam" id="PF00172">
    <property type="entry name" value="Zn_clus"/>
    <property type="match status" value="1"/>
</dbReference>
<feature type="domain" description="Zn(2)-C6 fungal-type" evidence="7">
    <location>
        <begin position="77"/>
        <end position="107"/>
    </location>
</feature>
<evidence type="ECO:0000256" key="4">
    <source>
        <dbReference type="ARBA" id="ARBA00023163"/>
    </source>
</evidence>
<dbReference type="InterPro" id="IPR036864">
    <property type="entry name" value="Zn2-C6_fun-type_DNA-bd_sf"/>
</dbReference>
<dbReference type="PANTHER" id="PTHR47540:SF6">
    <property type="entry name" value="ZN(II)2CYS6 TRANSCRIPTION FACTOR (EUROFUNG)"/>
    <property type="match status" value="1"/>
</dbReference>
<gene>
    <name evidence="8" type="ORF">MGL_0489</name>
</gene>
<dbReference type="RefSeq" id="XP_001732714.1">
    <property type="nucleotide sequence ID" value="XM_001732662.1"/>
</dbReference>
<dbReference type="OrthoDB" id="39175at2759"/>